<dbReference type="InterPro" id="IPR038275">
    <property type="entry name" value="Nuf2_N_sf"/>
</dbReference>
<dbReference type="PANTHER" id="PTHR21650:SF2">
    <property type="entry name" value="KINETOCHORE PROTEIN NUF2"/>
    <property type="match status" value="1"/>
</dbReference>
<evidence type="ECO:0000256" key="6">
    <source>
        <dbReference type="ARBA" id="ARBA00022776"/>
    </source>
</evidence>
<dbReference type="PANTHER" id="PTHR21650">
    <property type="entry name" value="MEMBRALIN/KINETOCHORE PROTEIN NUF2"/>
    <property type="match status" value="1"/>
</dbReference>
<keyword evidence="9" id="KW-0539">Nucleus</keyword>
<sequence length="462" mass="53495">MGKAMFPTMSTADIVNSLGAWGVPIVQEQLHRPSPEFVEGVYCACLFQVTNINHETLREPVQKLLNQAQTVDKELHATSLASHILLYHLTRLAMAARIEDFSSKDIQFPERERTLFLLSAFINFVKFTEQFCEPFVKKLRDRSNEIVAERDRVSRRLADITQEIDVMKAKMAEDEPRCEQLRAENSSLRAKMFATKEFQVATVEEVEKLKAEKGALVERKEALNGEIASISEAMTRTRSRIVQSPERIKRTISTMSTTAVEDKQTVALHEAKARDLQAKINAFSNIEKEVRGCIEQLQTIEKEVHSLQESQKDLHELKDLLEDKQIERKELHQRQERVQKQLSNAQEKLERAQRHAEDRKVASQKTIDRLQREYDEMAIERRDNDKQVEELRAEANELETKMAEHLKTNETELNQLISEYWKLRNDTGKWPADARSLARANSFPDLYMETLANKLNMKVDFT</sequence>
<keyword evidence="4" id="KW-0158">Chromosome</keyword>
<evidence type="ECO:0000259" key="13">
    <source>
        <dbReference type="Pfam" id="PF03800"/>
    </source>
</evidence>
<evidence type="ECO:0000256" key="12">
    <source>
        <dbReference type="SAM" id="Coils"/>
    </source>
</evidence>
<dbReference type="InterPro" id="IPR041112">
    <property type="entry name" value="Nuf2_DHR10-like"/>
</dbReference>
<comment type="similarity">
    <text evidence="3">Belongs to the NUF2 family.</text>
</comment>
<evidence type="ECO:0000256" key="9">
    <source>
        <dbReference type="ARBA" id="ARBA00023242"/>
    </source>
</evidence>
<name>A0AAD7JUB6_9AGAR</name>
<feature type="domain" description="Kinetochore protein Nuf2 N-terminal" evidence="13">
    <location>
        <begin position="5"/>
        <end position="137"/>
    </location>
</feature>
<reference evidence="15" key="1">
    <citation type="submission" date="2023-03" db="EMBL/GenBank/DDBJ databases">
        <title>Massive genome expansion in bonnet fungi (Mycena s.s.) driven by repeated elements and novel gene families across ecological guilds.</title>
        <authorList>
            <consortium name="Lawrence Berkeley National Laboratory"/>
            <person name="Harder C.B."/>
            <person name="Miyauchi S."/>
            <person name="Viragh M."/>
            <person name="Kuo A."/>
            <person name="Thoen E."/>
            <person name="Andreopoulos B."/>
            <person name="Lu D."/>
            <person name="Skrede I."/>
            <person name="Drula E."/>
            <person name="Henrissat B."/>
            <person name="Morin E."/>
            <person name="Kohler A."/>
            <person name="Barry K."/>
            <person name="LaButti K."/>
            <person name="Morin E."/>
            <person name="Salamov A."/>
            <person name="Lipzen A."/>
            <person name="Mereny Z."/>
            <person name="Hegedus B."/>
            <person name="Baldrian P."/>
            <person name="Stursova M."/>
            <person name="Weitz H."/>
            <person name="Taylor A."/>
            <person name="Grigoriev I.V."/>
            <person name="Nagy L.G."/>
            <person name="Martin F."/>
            <person name="Kauserud H."/>
        </authorList>
    </citation>
    <scope>NUCLEOTIDE SEQUENCE</scope>
    <source>
        <strain evidence="15">CBHHK182m</strain>
    </source>
</reference>
<dbReference type="InterPro" id="IPR005549">
    <property type="entry name" value="Kinetochore_Nuf2_N"/>
</dbReference>
<evidence type="ECO:0000313" key="15">
    <source>
        <dbReference type="EMBL" id="KAJ7771871.1"/>
    </source>
</evidence>
<dbReference type="Pfam" id="PF18595">
    <property type="entry name" value="Nuf2_DHR10-like"/>
    <property type="match status" value="1"/>
</dbReference>
<dbReference type="GO" id="GO:0051383">
    <property type="term" value="P:kinetochore organization"/>
    <property type="evidence" value="ECO:0007669"/>
    <property type="project" value="TreeGrafter"/>
</dbReference>
<evidence type="ECO:0000256" key="2">
    <source>
        <dbReference type="ARBA" id="ARBA00004629"/>
    </source>
</evidence>
<dbReference type="GO" id="GO:0051315">
    <property type="term" value="P:attachment of mitotic spindle microtubules to kinetochore"/>
    <property type="evidence" value="ECO:0007669"/>
    <property type="project" value="TreeGrafter"/>
</dbReference>
<dbReference type="GO" id="GO:0045132">
    <property type="term" value="P:meiotic chromosome segregation"/>
    <property type="evidence" value="ECO:0007669"/>
    <property type="project" value="TreeGrafter"/>
</dbReference>
<dbReference type="GO" id="GO:0044877">
    <property type="term" value="F:protein-containing complex binding"/>
    <property type="evidence" value="ECO:0007669"/>
    <property type="project" value="TreeGrafter"/>
</dbReference>
<dbReference type="GO" id="GO:0005634">
    <property type="term" value="C:nucleus"/>
    <property type="evidence" value="ECO:0007669"/>
    <property type="project" value="UniProtKB-SubCell"/>
</dbReference>
<dbReference type="GO" id="GO:0031262">
    <property type="term" value="C:Ndc80 complex"/>
    <property type="evidence" value="ECO:0007669"/>
    <property type="project" value="InterPro"/>
</dbReference>
<keyword evidence="16" id="KW-1185">Reference proteome</keyword>
<protein>
    <submittedName>
        <fullName evidence="15">Nuf2 family-domain-containing protein</fullName>
    </submittedName>
</protein>
<evidence type="ECO:0000256" key="11">
    <source>
        <dbReference type="ARBA" id="ARBA00023328"/>
    </source>
</evidence>
<proteinExistence type="inferred from homology"/>
<evidence type="ECO:0000256" key="8">
    <source>
        <dbReference type="ARBA" id="ARBA00023054"/>
    </source>
</evidence>
<evidence type="ECO:0000256" key="1">
    <source>
        <dbReference type="ARBA" id="ARBA00004123"/>
    </source>
</evidence>
<dbReference type="Gene3D" id="1.10.418.60">
    <property type="entry name" value="Ncd80 complex, Nuf2 subunit"/>
    <property type="match status" value="1"/>
</dbReference>
<evidence type="ECO:0000259" key="14">
    <source>
        <dbReference type="Pfam" id="PF18595"/>
    </source>
</evidence>
<keyword evidence="7" id="KW-0995">Kinetochore</keyword>
<comment type="caution">
    <text evidence="15">The sequence shown here is derived from an EMBL/GenBank/DDBJ whole genome shotgun (WGS) entry which is preliminary data.</text>
</comment>
<organism evidence="15 16">
    <name type="scientific">Mycena metata</name>
    <dbReference type="NCBI Taxonomy" id="1033252"/>
    <lineage>
        <taxon>Eukaryota</taxon>
        <taxon>Fungi</taxon>
        <taxon>Dikarya</taxon>
        <taxon>Basidiomycota</taxon>
        <taxon>Agaricomycotina</taxon>
        <taxon>Agaricomycetes</taxon>
        <taxon>Agaricomycetidae</taxon>
        <taxon>Agaricales</taxon>
        <taxon>Marasmiineae</taxon>
        <taxon>Mycenaceae</taxon>
        <taxon>Mycena</taxon>
    </lineage>
</organism>
<dbReference type="AlphaFoldDB" id="A0AAD7JUB6"/>
<dbReference type="Pfam" id="PF03800">
    <property type="entry name" value="Nuf2"/>
    <property type="match status" value="1"/>
</dbReference>
<dbReference type="GO" id="GO:0051301">
    <property type="term" value="P:cell division"/>
    <property type="evidence" value="ECO:0007669"/>
    <property type="project" value="UniProtKB-KW"/>
</dbReference>
<gene>
    <name evidence="15" type="ORF">B0H16DRAFT_1515042</name>
</gene>
<evidence type="ECO:0000256" key="3">
    <source>
        <dbReference type="ARBA" id="ARBA00005498"/>
    </source>
</evidence>
<evidence type="ECO:0000256" key="5">
    <source>
        <dbReference type="ARBA" id="ARBA00022618"/>
    </source>
</evidence>
<evidence type="ECO:0000256" key="4">
    <source>
        <dbReference type="ARBA" id="ARBA00022454"/>
    </source>
</evidence>
<comment type="subcellular location">
    <subcellularLocation>
        <location evidence="2">Chromosome</location>
        <location evidence="2">Centromere</location>
        <location evidence="2">Kinetochore</location>
    </subcellularLocation>
    <subcellularLocation>
        <location evidence="1">Nucleus</location>
    </subcellularLocation>
</comment>
<feature type="domain" description="Nuf2 DHR10-like" evidence="14">
    <location>
        <begin position="257"/>
        <end position="372"/>
    </location>
</feature>
<dbReference type="Proteomes" id="UP001215598">
    <property type="component" value="Unassembled WGS sequence"/>
</dbReference>
<dbReference type="EMBL" id="JARKIB010000015">
    <property type="protein sequence ID" value="KAJ7771871.1"/>
    <property type="molecule type" value="Genomic_DNA"/>
</dbReference>
<evidence type="ECO:0000256" key="7">
    <source>
        <dbReference type="ARBA" id="ARBA00022838"/>
    </source>
</evidence>
<feature type="coiled-coil region" evidence="12">
    <location>
        <begin position="283"/>
        <end position="415"/>
    </location>
</feature>
<keyword evidence="10" id="KW-0131">Cell cycle</keyword>
<keyword evidence="6" id="KW-0498">Mitosis</keyword>
<evidence type="ECO:0000313" key="16">
    <source>
        <dbReference type="Proteomes" id="UP001215598"/>
    </source>
</evidence>
<dbReference type="GO" id="GO:0007052">
    <property type="term" value="P:mitotic spindle organization"/>
    <property type="evidence" value="ECO:0007669"/>
    <property type="project" value="TreeGrafter"/>
</dbReference>
<evidence type="ECO:0000256" key="10">
    <source>
        <dbReference type="ARBA" id="ARBA00023306"/>
    </source>
</evidence>
<keyword evidence="11" id="KW-0137">Centromere</keyword>
<accession>A0AAD7JUB6</accession>
<keyword evidence="5" id="KW-0132">Cell division</keyword>
<keyword evidence="8 12" id="KW-0175">Coiled coil</keyword>